<keyword evidence="7" id="KW-0164">Citrullination</keyword>
<evidence type="ECO:0000259" key="15">
    <source>
        <dbReference type="Pfam" id="PF16205"/>
    </source>
</evidence>
<evidence type="ECO:0000256" key="11">
    <source>
        <dbReference type="ARBA" id="ARBA00023274"/>
    </source>
</evidence>
<name>A0A4Q9KYZ4_9MICR</name>
<dbReference type="OrthoDB" id="10254436at2759"/>
<evidence type="ECO:0000256" key="6">
    <source>
        <dbReference type="ARBA" id="ARBA00022884"/>
    </source>
</evidence>
<evidence type="ECO:0000313" key="18">
    <source>
        <dbReference type="Proteomes" id="UP000292282"/>
    </source>
</evidence>
<protein>
    <recommendedName>
        <fullName evidence="13">Small ribosomal subunit protein uS17</fullName>
    </recommendedName>
    <alternativeName>
        <fullName evidence="14">40S ribosomal protein S11</fullName>
    </alternativeName>
</protein>
<evidence type="ECO:0000256" key="1">
    <source>
        <dbReference type="ARBA" id="ARBA00004496"/>
    </source>
</evidence>
<evidence type="ECO:0000256" key="3">
    <source>
        <dbReference type="ARBA" id="ARBA00022481"/>
    </source>
</evidence>
<dbReference type="Pfam" id="PF00366">
    <property type="entry name" value="Ribosomal_S17"/>
    <property type="match status" value="1"/>
</dbReference>
<dbReference type="Proteomes" id="UP000292282">
    <property type="component" value="Unassembled WGS sequence"/>
</dbReference>
<keyword evidence="8 16" id="KW-0689">Ribosomal protein</keyword>
<keyword evidence="11" id="KW-0687">Ribonucleoprotein</keyword>
<evidence type="ECO:0000256" key="14">
    <source>
        <dbReference type="ARBA" id="ARBA00035471"/>
    </source>
</evidence>
<dbReference type="PRINTS" id="PR00973">
    <property type="entry name" value="RIBOSOMALS17"/>
</dbReference>
<dbReference type="STRING" id="1176355.A0A4Q9KYZ4"/>
<dbReference type="EMBL" id="PITJ01001340">
    <property type="protein sequence ID" value="TBT99449.1"/>
    <property type="molecule type" value="Genomic_DNA"/>
</dbReference>
<evidence type="ECO:0000256" key="8">
    <source>
        <dbReference type="ARBA" id="ARBA00022980"/>
    </source>
</evidence>
<keyword evidence="5" id="KW-0597">Phosphoprotein</keyword>
<comment type="caution">
    <text evidence="16">The sequence shown here is derived from an EMBL/GenBank/DDBJ whole genome shotgun (WGS) entry which is preliminary data.</text>
</comment>
<evidence type="ECO:0000256" key="4">
    <source>
        <dbReference type="ARBA" id="ARBA00022490"/>
    </source>
</evidence>
<evidence type="ECO:0000256" key="9">
    <source>
        <dbReference type="ARBA" id="ARBA00022990"/>
    </source>
</evidence>
<evidence type="ECO:0000313" key="19">
    <source>
        <dbReference type="Proteomes" id="UP000292362"/>
    </source>
</evidence>
<proteinExistence type="inferred from homology"/>
<keyword evidence="4" id="KW-0963">Cytoplasm</keyword>
<evidence type="ECO:0000256" key="5">
    <source>
        <dbReference type="ARBA" id="ARBA00022553"/>
    </source>
</evidence>
<evidence type="ECO:0000256" key="7">
    <source>
        <dbReference type="ARBA" id="ARBA00022934"/>
    </source>
</evidence>
<dbReference type="InterPro" id="IPR000266">
    <property type="entry name" value="Ribosomal_uS17"/>
</dbReference>
<dbReference type="VEuPathDB" id="MicrosporidiaDB:CWI38_0068p0090"/>
<evidence type="ECO:0000256" key="2">
    <source>
        <dbReference type="ARBA" id="ARBA00010254"/>
    </source>
</evidence>
<dbReference type="AlphaFoldDB" id="A0A4Q9KYZ4"/>
<keyword evidence="12" id="KW-0449">Lipoprotein</keyword>
<evidence type="ECO:0000256" key="13">
    <source>
        <dbReference type="ARBA" id="ARBA00035164"/>
    </source>
</evidence>
<accession>A0A4Q9KYZ4</accession>
<comment type="similarity">
    <text evidence="2">Belongs to the universal ribosomal protein uS17 family.</text>
</comment>
<dbReference type="GO" id="GO:0022627">
    <property type="term" value="C:cytosolic small ribosomal subunit"/>
    <property type="evidence" value="ECO:0007669"/>
    <property type="project" value="TreeGrafter"/>
</dbReference>
<keyword evidence="9" id="KW-0007">Acetylation</keyword>
<sequence length="159" mass="18615">MSKPTFAKEKLFPQQIGVYINPLKKADDPSQPKRFYKEIRGFKTPETAINGTYFDKKCPFTGNVTVRGRIFKGEVIRMKMDKTITVVKKYLHYVPKYKRYERRNTKFSVHMSPCFHGLINIGDSVTCAEVRPLSRTKKFVIVDFEKKKVKTDKFKILSH</sequence>
<keyword evidence="18" id="KW-1185">Reference proteome</keyword>
<organism evidence="16 19">
    <name type="scientific">Hamiltosporidium tvaerminnensis</name>
    <dbReference type="NCBI Taxonomy" id="1176355"/>
    <lineage>
        <taxon>Eukaryota</taxon>
        <taxon>Fungi</taxon>
        <taxon>Fungi incertae sedis</taxon>
        <taxon>Microsporidia</taxon>
        <taxon>Dubosqiidae</taxon>
        <taxon>Hamiltosporidium</taxon>
    </lineage>
</organism>
<dbReference type="Pfam" id="PF16205">
    <property type="entry name" value="Ribosomal_S17_N"/>
    <property type="match status" value="1"/>
</dbReference>
<dbReference type="SUPFAM" id="SSF50249">
    <property type="entry name" value="Nucleic acid-binding proteins"/>
    <property type="match status" value="1"/>
</dbReference>
<dbReference type="Gene3D" id="2.40.50.1000">
    <property type="match status" value="1"/>
</dbReference>
<dbReference type="EMBL" id="PITK01000068">
    <property type="protein sequence ID" value="TBU20459.1"/>
    <property type="molecule type" value="Genomic_DNA"/>
</dbReference>
<keyword evidence="10" id="KW-0564">Palmitate</keyword>
<dbReference type="GO" id="GO:0003735">
    <property type="term" value="F:structural constituent of ribosome"/>
    <property type="evidence" value="ECO:0007669"/>
    <property type="project" value="InterPro"/>
</dbReference>
<comment type="subcellular location">
    <subcellularLocation>
        <location evidence="1">Cytoplasm</location>
    </subcellularLocation>
</comment>
<dbReference type="GO" id="GO:0006412">
    <property type="term" value="P:translation"/>
    <property type="evidence" value="ECO:0007669"/>
    <property type="project" value="InterPro"/>
</dbReference>
<dbReference type="VEuPathDB" id="MicrosporidiaDB:CWI37_1340p0010"/>
<keyword evidence="3" id="KW-0488">Methylation</keyword>
<evidence type="ECO:0000256" key="12">
    <source>
        <dbReference type="ARBA" id="ARBA00023288"/>
    </source>
</evidence>
<dbReference type="CDD" id="cd00364">
    <property type="entry name" value="Ribosomal_uS17"/>
    <property type="match status" value="1"/>
</dbReference>
<dbReference type="InterPro" id="IPR012340">
    <property type="entry name" value="NA-bd_OB-fold"/>
</dbReference>
<dbReference type="PANTHER" id="PTHR10744:SF9">
    <property type="entry name" value="40S RIBOSOMAL PROTEIN S11-RELATED"/>
    <property type="match status" value="1"/>
</dbReference>
<gene>
    <name evidence="16" type="ORF">CWI37_1340p0010</name>
    <name evidence="17" type="ORF">CWI38_0068p0090</name>
</gene>
<reference evidence="18 19" key="1">
    <citation type="submission" date="2017-12" db="EMBL/GenBank/DDBJ databases">
        <authorList>
            <person name="Pombert J.-F."/>
            <person name="Haag K.L."/>
            <person name="Ebert D."/>
        </authorList>
    </citation>
    <scope>NUCLEOTIDE SEQUENCE [LARGE SCALE GENOMIC DNA]</scope>
    <source>
        <strain evidence="16">FI-OER-3-3</strain>
        <strain evidence="17">IL-G-3</strain>
    </source>
</reference>
<evidence type="ECO:0000313" key="17">
    <source>
        <dbReference type="EMBL" id="TBU20459.1"/>
    </source>
</evidence>
<dbReference type="PANTHER" id="PTHR10744">
    <property type="entry name" value="40S RIBOSOMAL PROTEIN S11 FAMILY MEMBER"/>
    <property type="match status" value="1"/>
</dbReference>
<dbReference type="GO" id="GO:0003723">
    <property type="term" value="F:RNA binding"/>
    <property type="evidence" value="ECO:0007669"/>
    <property type="project" value="UniProtKB-KW"/>
</dbReference>
<keyword evidence="6" id="KW-0694">RNA-binding</keyword>
<feature type="domain" description="Small ribosomal subunit protein uS17 N-terminal" evidence="15">
    <location>
        <begin position="8"/>
        <end position="71"/>
    </location>
</feature>
<dbReference type="FunFam" id="2.40.50.1000:FF:000008">
    <property type="entry name" value="40S ribosomal protein S11"/>
    <property type="match status" value="1"/>
</dbReference>
<dbReference type="InterPro" id="IPR032440">
    <property type="entry name" value="Ribosomal_uS17_N"/>
</dbReference>
<evidence type="ECO:0000256" key="10">
    <source>
        <dbReference type="ARBA" id="ARBA00023139"/>
    </source>
</evidence>
<dbReference type="Proteomes" id="UP000292362">
    <property type="component" value="Unassembled WGS sequence"/>
</dbReference>
<evidence type="ECO:0000313" key="16">
    <source>
        <dbReference type="EMBL" id="TBT99449.1"/>
    </source>
</evidence>